<keyword evidence="1" id="KW-1133">Transmembrane helix</keyword>
<keyword evidence="3" id="KW-1185">Reference proteome</keyword>
<protein>
    <submittedName>
        <fullName evidence="2">Uncharacterized protein</fullName>
    </submittedName>
</protein>
<evidence type="ECO:0000313" key="2">
    <source>
        <dbReference type="EMBL" id="RKD20975.1"/>
    </source>
</evidence>
<dbReference type="RefSeq" id="WP_120191039.1">
    <property type="nucleotide sequence ID" value="NZ_MCHY01000013.1"/>
</dbReference>
<sequence>MNENELMCVIYFINKENLTLAISLFSLMISFLVYRNNKKMKQLNIQPEFILRSIFNNIHASKKVSFSLLNKGSIRITDLSAKWISNVQTIPCDIYITNYERTRRKETVERGISPVVEVRNISGGQETGYIVVKYRDVLGNKKKVYSPIIKINNAKLTNEMDVINQFLSVKQYHKLK</sequence>
<gene>
    <name evidence="2" type="ORF">BEP19_14930</name>
</gene>
<evidence type="ECO:0000313" key="3">
    <source>
        <dbReference type="Proteomes" id="UP000284219"/>
    </source>
</evidence>
<feature type="transmembrane region" description="Helical" evidence="1">
    <location>
        <begin position="17"/>
        <end position="34"/>
    </location>
</feature>
<dbReference type="AlphaFoldDB" id="A0A419SD06"/>
<name>A0A419SD06_9BACL</name>
<dbReference type="Proteomes" id="UP000284219">
    <property type="component" value="Unassembled WGS sequence"/>
</dbReference>
<dbReference type="EMBL" id="MCHY01000013">
    <property type="protein sequence ID" value="RKD20975.1"/>
    <property type="molecule type" value="Genomic_DNA"/>
</dbReference>
<proteinExistence type="predicted"/>
<reference evidence="2 3" key="1">
    <citation type="submission" date="2016-08" db="EMBL/GenBank/DDBJ databases">
        <title>Novel Firmicute Genomes.</title>
        <authorList>
            <person name="Poppleton D.I."/>
            <person name="Gribaldo S."/>
        </authorList>
    </citation>
    <scope>NUCLEOTIDE SEQUENCE [LARGE SCALE GENOMIC DNA]</scope>
    <source>
        <strain evidence="2 3">RAOx-1</strain>
    </source>
</reference>
<organism evidence="2 3">
    <name type="scientific">Ammoniphilus oxalaticus</name>
    <dbReference type="NCBI Taxonomy" id="66863"/>
    <lineage>
        <taxon>Bacteria</taxon>
        <taxon>Bacillati</taxon>
        <taxon>Bacillota</taxon>
        <taxon>Bacilli</taxon>
        <taxon>Bacillales</taxon>
        <taxon>Paenibacillaceae</taxon>
        <taxon>Aneurinibacillus group</taxon>
        <taxon>Ammoniphilus</taxon>
    </lineage>
</organism>
<comment type="caution">
    <text evidence="2">The sequence shown here is derived from an EMBL/GenBank/DDBJ whole genome shotgun (WGS) entry which is preliminary data.</text>
</comment>
<evidence type="ECO:0000256" key="1">
    <source>
        <dbReference type="SAM" id="Phobius"/>
    </source>
</evidence>
<keyword evidence="1" id="KW-0812">Transmembrane</keyword>
<accession>A0A419SD06</accession>
<keyword evidence="1" id="KW-0472">Membrane</keyword>